<evidence type="ECO:0000256" key="2">
    <source>
        <dbReference type="ARBA" id="ARBA00022516"/>
    </source>
</evidence>
<evidence type="ECO:0000256" key="6">
    <source>
        <dbReference type="ARBA" id="ARBA00023264"/>
    </source>
</evidence>
<dbReference type="InterPro" id="IPR011128">
    <property type="entry name" value="G3P_DH_NAD-dep_N"/>
</dbReference>
<dbReference type="PANTHER" id="PTHR11728">
    <property type="entry name" value="GLYCEROL-3-PHOSPHATE DEHYDROGENASE"/>
    <property type="match status" value="1"/>
</dbReference>
<proteinExistence type="inferred from homology"/>
<feature type="binding site" evidence="7">
    <location>
        <position position="193"/>
    </location>
    <ligand>
        <name>sn-glycerol 3-phosphate</name>
        <dbReference type="ChEBI" id="CHEBI:57597"/>
    </ligand>
</feature>
<comment type="caution">
    <text evidence="7">Lacks conserved residue(s) required for the propagation of feature annotation.</text>
</comment>
<feature type="binding site" evidence="7">
    <location>
        <position position="18"/>
    </location>
    <ligand>
        <name>NADPH</name>
        <dbReference type="ChEBI" id="CHEBI:57783"/>
    </ligand>
</feature>
<dbReference type="SUPFAM" id="SSF51735">
    <property type="entry name" value="NAD(P)-binding Rossmann-fold domains"/>
    <property type="match status" value="1"/>
</dbReference>
<feature type="domain" description="Glycerol-3-phosphate dehydrogenase NAD-dependent C-terminal" evidence="11">
    <location>
        <begin position="182"/>
        <end position="322"/>
    </location>
</feature>
<comment type="pathway">
    <text evidence="7">Membrane lipid metabolism; glycerophospholipid metabolism.</text>
</comment>
<dbReference type="EC" id="1.1.1.94" evidence="7"/>
<evidence type="ECO:0000256" key="8">
    <source>
        <dbReference type="RuleBase" id="RU000437"/>
    </source>
</evidence>
<evidence type="ECO:0000313" key="13">
    <source>
        <dbReference type="Proteomes" id="UP001501588"/>
    </source>
</evidence>
<dbReference type="NCBIfam" id="NF000940">
    <property type="entry name" value="PRK00094.1-2"/>
    <property type="match status" value="1"/>
</dbReference>
<keyword evidence="4 7" id="KW-0443">Lipid metabolism</keyword>
<dbReference type="SUPFAM" id="SSF48179">
    <property type="entry name" value="6-phosphogluconate dehydrogenase C-terminal domain-like"/>
    <property type="match status" value="1"/>
</dbReference>
<gene>
    <name evidence="7" type="primary">gpsA</name>
    <name evidence="12" type="ORF">GCM10009416_19330</name>
</gene>
<comment type="catalytic activity">
    <reaction evidence="7 9">
        <text>sn-glycerol 3-phosphate + NADP(+) = dihydroxyacetone phosphate + NADPH + H(+)</text>
        <dbReference type="Rhea" id="RHEA:11096"/>
        <dbReference type="ChEBI" id="CHEBI:15378"/>
        <dbReference type="ChEBI" id="CHEBI:57597"/>
        <dbReference type="ChEBI" id="CHEBI:57642"/>
        <dbReference type="ChEBI" id="CHEBI:57783"/>
        <dbReference type="ChEBI" id="CHEBI:58349"/>
        <dbReference type="EC" id="1.1.1.94"/>
    </reaction>
</comment>
<dbReference type="Gene3D" id="1.10.1040.10">
    <property type="entry name" value="N-(1-d-carboxylethyl)-l-norvaline Dehydrogenase, domain 2"/>
    <property type="match status" value="1"/>
</dbReference>
<accession>A0ABP3Q1U2</accession>
<keyword evidence="5 7" id="KW-0594">Phospholipid biosynthesis</keyword>
<feature type="binding site" evidence="7">
    <location>
        <position position="138"/>
    </location>
    <ligand>
        <name>sn-glycerol 3-phosphate</name>
        <dbReference type="ChEBI" id="CHEBI:57597"/>
    </ligand>
</feature>
<reference evidence="13" key="1">
    <citation type="journal article" date="2019" name="Int. J. Syst. Evol. Microbiol.">
        <title>The Global Catalogue of Microorganisms (GCM) 10K type strain sequencing project: providing services to taxonomists for standard genome sequencing and annotation.</title>
        <authorList>
            <consortium name="The Broad Institute Genomics Platform"/>
            <consortium name="The Broad Institute Genome Sequencing Center for Infectious Disease"/>
            <person name="Wu L."/>
            <person name="Ma J."/>
        </authorList>
    </citation>
    <scope>NUCLEOTIDE SEQUENCE [LARGE SCALE GENOMIC DNA]</scope>
    <source>
        <strain evidence="13">JCM 9933</strain>
    </source>
</reference>
<feature type="binding site" evidence="7">
    <location>
        <position position="246"/>
    </location>
    <ligand>
        <name>sn-glycerol 3-phosphate</name>
        <dbReference type="ChEBI" id="CHEBI:57597"/>
    </ligand>
</feature>
<dbReference type="Proteomes" id="UP001501588">
    <property type="component" value="Unassembled WGS sequence"/>
</dbReference>
<feature type="binding site" evidence="7">
    <location>
        <position position="110"/>
    </location>
    <ligand>
        <name>NADPH</name>
        <dbReference type="ChEBI" id="CHEBI:57783"/>
    </ligand>
</feature>
<organism evidence="12 13">
    <name type="scientific">Craurococcus roseus</name>
    <dbReference type="NCBI Taxonomy" id="77585"/>
    <lineage>
        <taxon>Bacteria</taxon>
        <taxon>Pseudomonadati</taxon>
        <taxon>Pseudomonadota</taxon>
        <taxon>Alphaproteobacteria</taxon>
        <taxon>Acetobacterales</taxon>
        <taxon>Acetobacteraceae</taxon>
        <taxon>Craurococcus</taxon>
    </lineage>
</organism>
<protein>
    <recommendedName>
        <fullName evidence="7">Glycerol-3-phosphate dehydrogenase [NAD(P)+]</fullName>
        <ecNumber evidence="7">1.1.1.94</ecNumber>
    </recommendedName>
    <alternativeName>
        <fullName evidence="7">NAD(P)(+)-dependent glycerol-3-phosphate dehydrogenase</fullName>
    </alternativeName>
    <alternativeName>
        <fullName evidence="7">NAD(P)H-dependent dihydroxyacetone-phosphate reductase</fullName>
    </alternativeName>
</protein>
<evidence type="ECO:0000256" key="5">
    <source>
        <dbReference type="ARBA" id="ARBA00023209"/>
    </source>
</evidence>
<evidence type="ECO:0000259" key="11">
    <source>
        <dbReference type="Pfam" id="PF07479"/>
    </source>
</evidence>
<feature type="binding site" evidence="7">
    <location>
        <position position="257"/>
    </location>
    <ligand>
        <name>NADPH</name>
        <dbReference type="ChEBI" id="CHEBI:57783"/>
    </ligand>
</feature>
<feature type="binding site" evidence="7">
    <location>
        <position position="256"/>
    </location>
    <ligand>
        <name>sn-glycerol 3-phosphate</name>
        <dbReference type="ChEBI" id="CHEBI:57597"/>
    </ligand>
</feature>
<comment type="caution">
    <text evidence="12">The sequence shown here is derived from an EMBL/GenBank/DDBJ whole genome shotgun (WGS) entry which is preliminary data.</text>
</comment>
<feature type="binding site" evidence="7">
    <location>
        <position position="142"/>
    </location>
    <ligand>
        <name>NADPH</name>
        <dbReference type="ChEBI" id="CHEBI:57783"/>
    </ligand>
</feature>
<feature type="domain" description="Glycerol-3-phosphate dehydrogenase NAD-dependent N-terminal" evidence="10">
    <location>
        <begin position="10"/>
        <end position="157"/>
    </location>
</feature>
<dbReference type="InterPro" id="IPR013328">
    <property type="entry name" value="6PGD_dom2"/>
</dbReference>
<keyword evidence="7" id="KW-0963">Cytoplasm</keyword>
<dbReference type="InterPro" id="IPR006168">
    <property type="entry name" value="G3P_DH_NAD-dep"/>
</dbReference>
<evidence type="ECO:0000256" key="1">
    <source>
        <dbReference type="ARBA" id="ARBA00011009"/>
    </source>
</evidence>
<feature type="binding site" evidence="7">
    <location>
        <position position="281"/>
    </location>
    <ligand>
        <name>NADPH</name>
        <dbReference type="ChEBI" id="CHEBI:57783"/>
    </ligand>
</feature>
<dbReference type="PRINTS" id="PR00077">
    <property type="entry name" value="GPDHDRGNASE"/>
</dbReference>
<comment type="catalytic activity">
    <reaction evidence="7">
        <text>sn-glycerol 3-phosphate + NAD(+) = dihydroxyacetone phosphate + NADH + H(+)</text>
        <dbReference type="Rhea" id="RHEA:11092"/>
        <dbReference type="ChEBI" id="CHEBI:15378"/>
        <dbReference type="ChEBI" id="CHEBI:57540"/>
        <dbReference type="ChEBI" id="CHEBI:57597"/>
        <dbReference type="ChEBI" id="CHEBI:57642"/>
        <dbReference type="ChEBI" id="CHEBI:57945"/>
        <dbReference type="EC" id="1.1.1.94"/>
    </reaction>
</comment>
<name>A0ABP3Q1U2_9PROT</name>
<dbReference type="NCBIfam" id="NF000942">
    <property type="entry name" value="PRK00094.1-4"/>
    <property type="match status" value="1"/>
</dbReference>
<evidence type="ECO:0000313" key="12">
    <source>
        <dbReference type="EMBL" id="GAA0580966.1"/>
    </source>
</evidence>
<dbReference type="EMBL" id="BAAAFZ010000022">
    <property type="protein sequence ID" value="GAA0580966.1"/>
    <property type="molecule type" value="Genomic_DNA"/>
</dbReference>
<feature type="binding site" evidence="7">
    <location>
        <position position="110"/>
    </location>
    <ligand>
        <name>sn-glycerol 3-phosphate</name>
        <dbReference type="ChEBI" id="CHEBI:57597"/>
    </ligand>
</feature>
<keyword evidence="7" id="KW-0547">Nucleotide-binding</keyword>
<feature type="active site" description="Proton acceptor" evidence="7">
    <location>
        <position position="193"/>
    </location>
</feature>
<dbReference type="Gene3D" id="3.40.50.720">
    <property type="entry name" value="NAD(P)-binding Rossmann-like Domain"/>
    <property type="match status" value="1"/>
</dbReference>
<evidence type="ECO:0000256" key="9">
    <source>
        <dbReference type="RuleBase" id="RU000439"/>
    </source>
</evidence>
<feature type="binding site" evidence="7">
    <location>
        <position position="39"/>
    </location>
    <ligand>
        <name>NADPH</name>
        <dbReference type="ChEBI" id="CHEBI:57783"/>
    </ligand>
</feature>
<dbReference type="Pfam" id="PF01210">
    <property type="entry name" value="NAD_Gly3P_dh_N"/>
    <property type="match status" value="1"/>
</dbReference>
<sequence>MPAARGGSGVCVLGAGAWGTALAIQAARAGAARVSLWARDPARAAAMEAARENARHLPGAALPPAIGVTADMAVALAGATLTVLAVPAQHLRPVLVALPPAVPPLVVVAKGVEAGSLKLPLEAVAEARPGLAAAVLSGPNFAHEVAAGLPAAAVVAGLDAGLRERAAALLGSPGFRLYGSDDPVGVQVGGAAKNVIAIAAGAVIGAGLGENARAALVTRGLAEISRLAVALGGRAETVAGLSGLGDLLLTAAGQASRNTSLGVELGRGRSLGAVLAGRVGVTEGVATAPALVSRAAAAGVELPICEAVADLLAGRVTVAEAMARLLARPRRDE</sequence>
<evidence type="ECO:0000256" key="7">
    <source>
        <dbReference type="HAMAP-Rule" id="MF_00394"/>
    </source>
</evidence>
<feature type="binding site" evidence="7">
    <location>
        <position position="258"/>
    </location>
    <ligand>
        <name>sn-glycerol 3-phosphate</name>
        <dbReference type="ChEBI" id="CHEBI:57597"/>
    </ligand>
</feature>
<keyword evidence="3 7" id="KW-0560">Oxidoreductase</keyword>
<feature type="binding site" evidence="7">
    <location>
        <position position="257"/>
    </location>
    <ligand>
        <name>sn-glycerol 3-phosphate</name>
        <dbReference type="ChEBI" id="CHEBI:57597"/>
    </ligand>
</feature>
<keyword evidence="2 7" id="KW-0444">Lipid biosynthesis</keyword>
<dbReference type="RefSeq" id="WP_343895039.1">
    <property type="nucleotide sequence ID" value="NZ_BAAAFZ010000022.1"/>
</dbReference>
<dbReference type="HAMAP" id="MF_00394">
    <property type="entry name" value="NAD_Glyc3P_dehydrog"/>
    <property type="match status" value="1"/>
</dbReference>
<keyword evidence="13" id="KW-1185">Reference proteome</keyword>
<keyword evidence="6 7" id="KW-1208">Phospholipid metabolism</keyword>
<keyword evidence="7 8" id="KW-0520">NAD</keyword>
<dbReference type="Pfam" id="PF07479">
    <property type="entry name" value="NAD_Gly3P_dh_C"/>
    <property type="match status" value="1"/>
</dbReference>
<dbReference type="InterPro" id="IPR036291">
    <property type="entry name" value="NAD(P)-bd_dom_sf"/>
</dbReference>
<comment type="similarity">
    <text evidence="1 7 8">Belongs to the NAD-dependent glycerol-3-phosphate dehydrogenase family.</text>
</comment>
<evidence type="ECO:0000259" key="10">
    <source>
        <dbReference type="Pfam" id="PF01210"/>
    </source>
</evidence>
<dbReference type="PANTHER" id="PTHR11728:SF1">
    <property type="entry name" value="GLYCEROL-3-PHOSPHATE DEHYDROGENASE [NAD(+)] 2, CHLOROPLASTIC"/>
    <property type="match status" value="1"/>
</dbReference>
<dbReference type="PIRSF" id="PIRSF000114">
    <property type="entry name" value="Glycerol-3-P_dh"/>
    <property type="match status" value="1"/>
</dbReference>
<dbReference type="PROSITE" id="PS00957">
    <property type="entry name" value="NAD_G3PDH"/>
    <property type="match status" value="1"/>
</dbReference>
<dbReference type="InterPro" id="IPR008927">
    <property type="entry name" value="6-PGluconate_DH-like_C_sf"/>
</dbReference>
<comment type="subcellular location">
    <subcellularLocation>
        <location evidence="7">Cytoplasm</location>
    </subcellularLocation>
</comment>
<keyword evidence="7" id="KW-0521">NADP</keyword>
<evidence type="ECO:0000256" key="3">
    <source>
        <dbReference type="ARBA" id="ARBA00023002"/>
    </source>
</evidence>
<feature type="binding site" evidence="7">
    <location>
        <position position="283"/>
    </location>
    <ligand>
        <name>NADPH</name>
        <dbReference type="ChEBI" id="CHEBI:57783"/>
    </ligand>
</feature>
<comment type="function">
    <text evidence="7">Catalyzes the reduction of the glycolytic intermediate dihydroxyacetone phosphate (DHAP) to sn-glycerol 3-phosphate (G3P), the key precursor for phospholipid synthesis.</text>
</comment>
<evidence type="ECO:0000256" key="4">
    <source>
        <dbReference type="ARBA" id="ARBA00023098"/>
    </source>
</evidence>
<dbReference type="InterPro" id="IPR006109">
    <property type="entry name" value="G3P_DH_NAD-dep_C"/>
</dbReference>